<keyword evidence="1" id="KW-0812">Transmembrane</keyword>
<dbReference type="EMBL" id="BPLQ01008534">
    <property type="protein sequence ID" value="GIY38012.1"/>
    <property type="molecule type" value="Genomic_DNA"/>
</dbReference>
<sequence length="124" mass="14167">MRPSDTRIKKRKIHASLDRWPLMRARVAQTIFPLWHRKLPPFSPLHLPRACRRYQSVPHILPAHLSYAQVGKLRDAGSSAVANVILFFFFPLLPLSKPLHPPKKKIRAVTYMCTASVIVVLRGA</sequence>
<protein>
    <submittedName>
        <fullName evidence="2">Uncharacterized protein</fullName>
    </submittedName>
</protein>
<evidence type="ECO:0000313" key="3">
    <source>
        <dbReference type="Proteomes" id="UP001054837"/>
    </source>
</evidence>
<keyword evidence="3" id="KW-1185">Reference proteome</keyword>
<keyword evidence="1" id="KW-1133">Transmembrane helix</keyword>
<organism evidence="2 3">
    <name type="scientific">Caerostris darwini</name>
    <dbReference type="NCBI Taxonomy" id="1538125"/>
    <lineage>
        <taxon>Eukaryota</taxon>
        <taxon>Metazoa</taxon>
        <taxon>Ecdysozoa</taxon>
        <taxon>Arthropoda</taxon>
        <taxon>Chelicerata</taxon>
        <taxon>Arachnida</taxon>
        <taxon>Araneae</taxon>
        <taxon>Araneomorphae</taxon>
        <taxon>Entelegynae</taxon>
        <taxon>Araneoidea</taxon>
        <taxon>Araneidae</taxon>
        <taxon>Caerostris</taxon>
    </lineage>
</organism>
<keyword evidence="1" id="KW-0472">Membrane</keyword>
<name>A0AAV4SZL5_9ARAC</name>
<dbReference type="AlphaFoldDB" id="A0AAV4SZL5"/>
<dbReference type="Proteomes" id="UP001054837">
    <property type="component" value="Unassembled WGS sequence"/>
</dbReference>
<evidence type="ECO:0000313" key="2">
    <source>
        <dbReference type="EMBL" id="GIY38012.1"/>
    </source>
</evidence>
<feature type="transmembrane region" description="Helical" evidence="1">
    <location>
        <begin position="76"/>
        <end position="94"/>
    </location>
</feature>
<gene>
    <name evidence="2" type="ORF">CDAR_391201</name>
</gene>
<accession>A0AAV4SZL5</accession>
<proteinExistence type="predicted"/>
<evidence type="ECO:0000256" key="1">
    <source>
        <dbReference type="SAM" id="Phobius"/>
    </source>
</evidence>
<comment type="caution">
    <text evidence="2">The sequence shown here is derived from an EMBL/GenBank/DDBJ whole genome shotgun (WGS) entry which is preliminary data.</text>
</comment>
<reference evidence="2 3" key="1">
    <citation type="submission" date="2021-06" db="EMBL/GenBank/DDBJ databases">
        <title>Caerostris darwini draft genome.</title>
        <authorList>
            <person name="Kono N."/>
            <person name="Arakawa K."/>
        </authorList>
    </citation>
    <scope>NUCLEOTIDE SEQUENCE [LARGE SCALE GENOMIC DNA]</scope>
</reference>